<feature type="transmembrane region" description="Helical" evidence="12">
    <location>
        <begin position="168"/>
        <end position="191"/>
    </location>
</feature>
<dbReference type="GO" id="GO:0098719">
    <property type="term" value="P:sodium ion import across plasma membrane"/>
    <property type="evidence" value="ECO:0007669"/>
    <property type="project" value="TreeGrafter"/>
</dbReference>
<feature type="transmembrane region" description="Helical" evidence="12">
    <location>
        <begin position="127"/>
        <end position="147"/>
    </location>
</feature>
<keyword evidence="9 12" id="KW-0406">Ion transport</keyword>
<evidence type="ECO:0000313" key="15">
    <source>
        <dbReference type="Proteomes" id="UP000052946"/>
    </source>
</evidence>
<dbReference type="GO" id="GO:0051453">
    <property type="term" value="P:regulation of intracellular pH"/>
    <property type="evidence" value="ECO:0007669"/>
    <property type="project" value="TreeGrafter"/>
</dbReference>
<evidence type="ECO:0000256" key="12">
    <source>
        <dbReference type="RuleBase" id="RU366002"/>
    </source>
</evidence>
<feature type="transmembrane region" description="Helical" evidence="12">
    <location>
        <begin position="284"/>
        <end position="302"/>
    </location>
</feature>
<reference evidence="14 15" key="2">
    <citation type="journal article" date="2016" name="Genome Announc.">
        <title>Draft Genome Sequence of Oceanobacillus picturae Heshi-B3, Isolated from Fermented Rice Bran in a Traditional Japanese Seafood Dish.</title>
        <authorList>
            <person name="Akuzawa S."/>
            <person name="Nagaoka J."/>
            <person name="Kanekatsu M."/>
            <person name="Kanesaki Y."/>
            <person name="Suzuki T."/>
        </authorList>
    </citation>
    <scope>NUCLEOTIDE SEQUENCE [LARGE SCALE GENOMIC DNA]</scope>
    <source>
        <strain evidence="14 15">Heshi-B3</strain>
    </source>
</reference>
<feature type="transmembrane region" description="Helical" evidence="12">
    <location>
        <begin position="98"/>
        <end position="121"/>
    </location>
</feature>
<comment type="subcellular location">
    <subcellularLocation>
        <location evidence="1 12">Cell membrane</location>
        <topology evidence="1 12">Multi-pass membrane protein</topology>
    </subcellularLocation>
</comment>
<dbReference type="Pfam" id="PF00999">
    <property type="entry name" value="Na_H_Exchanger"/>
    <property type="match status" value="1"/>
</dbReference>
<evidence type="ECO:0000256" key="4">
    <source>
        <dbReference type="ARBA" id="ARBA00022449"/>
    </source>
</evidence>
<evidence type="ECO:0000256" key="10">
    <source>
        <dbReference type="ARBA" id="ARBA00023136"/>
    </source>
</evidence>
<gene>
    <name evidence="14" type="ORF">OPHB3_2082</name>
</gene>
<feature type="transmembrane region" description="Helical" evidence="12">
    <location>
        <begin position="228"/>
        <end position="246"/>
    </location>
</feature>
<keyword evidence="3 12" id="KW-0813">Transport</keyword>
<keyword evidence="11 12" id="KW-0739">Sodium transport</keyword>
<organism evidence="14 15">
    <name type="scientific">Oceanobacillus picturae</name>
    <dbReference type="NCBI Taxonomy" id="171693"/>
    <lineage>
        <taxon>Bacteria</taxon>
        <taxon>Bacillati</taxon>
        <taxon>Bacillota</taxon>
        <taxon>Bacilli</taxon>
        <taxon>Bacillales</taxon>
        <taxon>Bacillaceae</taxon>
        <taxon>Oceanobacillus</taxon>
    </lineage>
</organism>
<feature type="transmembrane region" description="Helical" evidence="12">
    <location>
        <begin position="314"/>
        <end position="336"/>
    </location>
</feature>
<dbReference type="RefSeq" id="WP_058950253.1">
    <property type="nucleotide sequence ID" value="NZ_BBXV01000024.1"/>
</dbReference>
<dbReference type="NCBIfam" id="TIGR00831">
    <property type="entry name" value="a_cpa1"/>
    <property type="match status" value="1"/>
</dbReference>
<evidence type="ECO:0000256" key="8">
    <source>
        <dbReference type="ARBA" id="ARBA00023053"/>
    </source>
</evidence>
<feature type="transmembrane region" description="Helical" evidence="12">
    <location>
        <begin position="378"/>
        <end position="404"/>
    </location>
</feature>
<proteinExistence type="inferred from homology"/>
<dbReference type="InterPro" id="IPR006153">
    <property type="entry name" value="Cation/H_exchanger_TM"/>
</dbReference>
<evidence type="ECO:0000256" key="5">
    <source>
        <dbReference type="ARBA" id="ARBA00022475"/>
    </source>
</evidence>
<dbReference type="OrthoDB" id="154752at2"/>
<dbReference type="PANTHER" id="PTHR10110:SF195">
    <property type="entry name" value="NA(+)_H(+) ANTIPORTER NHAS2"/>
    <property type="match status" value="1"/>
</dbReference>
<comment type="caution">
    <text evidence="14">The sequence shown here is derived from an EMBL/GenBank/DDBJ whole genome shotgun (WGS) entry which is preliminary data.</text>
</comment>
<dbReference type="InterPro" id="IPR004705">
    <property type="entry name" value="Cation/H_exchanger_CPA1_bac"/>
</dbReference>
<evidence type="ECO:0000259" key="13">
    <source>
        <dbReference type="Pfam" id="PF00999"/>
    </source>
</evidence>
<evidence type="ECO:0000256" key="9">
    <source>
        <dbReference type="ARBA" id="ARBA00023065"/>
    </source>
</evidence>
<keyword evidence="6 12" id="KW-0812">Transmembrane</keyword>
<keyword evidence="5 12" id="KW-1003">Cell membrane</keyword>
<keyword evidence="8 12" id="KW-0915">Sodium</keyword>
<dbReference type="Gene3D" id="6.10.140.1330">
    <property type="match status" value="1"/>
</dbReference>
<dbReference type="GO" id="GO:0015386">
    <property type="term" value="F:potassium:proton antiporter activity"/>
    <property type="evidence" value="ECO:0007669"/>
    <property type="project" value="TreeGrafter"/>
</dbReference>
<feature type="domain" description="Cation/H+ exchanger transmembrane" evidence="13">
    <location>
        <begin position="19"/>
        <end position="401"/>
    </location>
</feature>
<evidence type="ECO:0000256" key="6">
    <source>
        <dbReference type="ARBA" id="ARBA00022692"/>
    </source>
</evidence>
<reference evidence="15" key="1">
    <citation type="submission" date="2015-07" db="EMBL/GenBank/DDBJ databases">
        <title>Draft Genome Sequence of Oceanobacillus picturae Heshi-B3 that Was Isolated from Fermented Rice Bran with Aging Salted Mackerel, Which Was Named Heshiko as Traditional Fermented Seafood in Japan.</title>
        <authorList>
            <person name="Akuzawa S."/>
            <person name="Nakagawa J."/>
            <person name="Kanekatsu T."/>
            <person name="Kanesaki Y."/>
            <person name="Suzuki T."/>
        </authorList>
    </citation>
    <scope>NUCLEOTIDE SEQUENCE [LARGE SCALE GENOMIC DNA]</scope>
    <source>
        <strain evidence="15">Heshi-B3</strain>
    </source>
</reference>
<feature type="transmembrane region" description="Helical" evidence="12">
    <location>
        <begin position="6"/>
        <end position="27"/>
    </location>
</feature>
<evidence type="ECO:0000313" key="14">
    <source>
        <dbReference type="EMBL" id="GAQ18143.1"/>
    </source>
</evidence>
<dbReference type="GO" id="GO:0005886">
    <property type="term" value="C:plasma membrane"/>
    <property type="evidence" value="ECO:0007669"/>
    <property type="project" value="UniProtKB-SubCell"/>
</dbReference>
<dbReference type="AlphaFoldDB" id="A0A0U9H6K1"/>
<evidence type="ECO:0000256" key="2">
    <source>
        <dbReference type="ARBA" id="ARBA00007367"/>
    </source>
</evidence>
<dbReference type="GO" id="GO:0015385">
    <property type="term" value="F:sodium:proton antiporter activity"/>
    <property type="evidence" value="ECO:0007669"/>
    <property type="project" value="InterPro"/>
</dbReference>
<name>A0A0U9H6K1_9BACI</name>
<keyword evidence="7 12" id="KW-1133">Transmembrane helix</keyword>
<dbReference type="PANTHER" id="PTHR10110">
    <property type="entry name" value="SODIUM/HYDROGEN EXCHANGER"/>
    <property type="match status" value="1"/>
</dbReference>
<feature type="transmembrane region" description="Helical" evidence="12">
    <location>
        <begin position="197"/>
        <end position="216"/>
    </location>
</feature>
<evidence type="ECO:0000256" key="1">
    <source>
        <dbReference type="ARBA" id="ARBA00004651"/>
    </source>
</evidence>
<accession>A0A0U9H6K1</accession>
<evidence type="ECO:0000256" key="3">
    <source>
        <dbReference type="ARBA" id="ARBA00022448"/>
    </source>
</evidence>
<keyword evidence="4 12" id="KW-0050">Antiport</keyword>
<dbReference type="EMBL" id="BBXV01000024">
    <property type="protein sequence ID" value="GAQ18143.1"/>
    <property type="molecule type" value="Genomic_DNA"/>
</dbReference>
<feature type="transmembrane region" description="Helical" evidence="12">
    <location>
        <begin position="252"/>
        <end position="272"/>
    </location>
</feature>
<feature type="transmembrane region" description="Helical" evidence="12">
    <location>
        <begin position="34"/>
        <end position="53"/>
    </location>
</feature>
<evidence type="ECO:0000256" key="11">
    <source>
        <dbReference type="ARBA" id="ARBA00023201"/>
    </source>
</evidence>
<keyword evidence="10 12" id="KW-0472">Membrane</keyword>
<sequence>MYDLDLHHIFELGLILVMIAAGITAIAKKFKKPYPIALVIVGAIIGLVNIPVLEPLKDFITEGEVFNFVIITLFLPALLGEAALKLPFSHLNENKKPILALAFGGTFLSFLIIGFSSLWLLGLSIPAAFVFAALMSATDPVSVLSIFKSVGVKKRLSTVIEGESLFNDGLAVVLFNISAFSLISYLDMGIIGAGHGVWEFIKVISLGLLIGGLLGYGFSRLTRYFDDYPLEIIFSIILFYGAFLLAESFEASGVIAVVVAALIFGNYGSKIGMSPATKLNSSNFWDVVTLLANSLVFLMVGLEITRINVAEHWGLIFTAILIVLIARSFAVYGSLLFNRNIPLSWKHILNWGGLKGSLSIALVLSLPRDFEGREEILILAFSVVLFSLVVQGLSIKPLITWLGVNKKEEGYQKYEALIARAHRYETGIEEINKVKKNLFITELVSESVVDEYKKQRTKLHNDINALFHKHPELRKKQEIALLKHSLYAQHEAVGHLLKEDIISSEVAQQEQDLITNKIVELEEES</sequence>
<dbReference type="InterPro" id="IPR018422">
    <property type="entry name" value="Cation/H_exchanger_CPA1"/>
</dbReference>
<feature type="transmembrane region" description="Helical" evidence="12">
    <location>
        <begin position="65"/>
        <end position="86"/>
    </location>
</feature>
<evidence type="ECO:0000256" key="7">
    <source>
        <dbReference type="ARBA" id="ARBA00022989"/>
    </source>
</evidence>
<protein>
    <submittedName>
        <fullName evidence="14">Sodium, potassium, lithium and rubidium/H(+) antiporter</fullName>
    </submittedName>
</protein>
<dbReference type="Proteomes" id="UP000052946">
    <property type="component" value="Unassembled WGS sequence"/>
</dbReference>
<comment type="similarity">
    <text evidence="2 12">Belongs to the monovalent cation:proton antiporter 1 (CPA1) transporter (TC 2.A.36) family.</text>
</comment>
<comment type="function">
    <text evidence="12">Na(+)/H(+) antiporter that extrudes sodium in exchange for external protons.</text>
</comment>